<keyword evidence="10" id="KW-1185">Reference proteome</keyword>
<feature type="domain" description="PPIase FKBP-type" evidence="8">
    <location>
        <begin position="250"/>
        <end position="337"/>
    </location>
</feature>
<accession>A0ABP8WA54</accession>
<name>A0ABP8WA54_9ACTN</name>
<dbReference type="PROSITE" id="PS51257">
    <property type="entry name" value="PROKAR_LIPOPROTEIN"/>
    <property type="match status" value="1"/>
</dbReference>
<evidence type="ECO:0000313" key="9">
    <source>
        <dbReference type="EMBL" id="GAA4682986.1"/>
    </source>
</evidence>
<dbReference type="SUPFAM" id="SSF54534">
    <property type="entry name" value="FKBP-like"/>
    <property type="match status" value="2"/>
</dbReference>
<dbReference type="InterPro" id="IPR050689">
    <property type="entry name" value="FKBP-type_PPIase"/>
</dbReference>
<dbReference type="EC" id="5.2.1.8" evidence="2 5"/>
<feature type="region of interest" description="Disordered" evidence="6">
    <location>
        <begin position="189"/>
        <end position="223"/>
    </location>
</feature>
<dbReference type="Gene3D" id="3.10.50.40">
    <property type="match status" value="1"/>
</dbReference>
<keyword evidence="7" id="KW-0732">Signal</keyword>
<feature type="chain" id="PRO_5046141541" description="peptidylprolyl isomerase" evidence="7">
    <location>
        <begin position="23"/>
        <end position="338"/>
    </location>
</feature>
<dbReference type="RefSeq" id="WP_345265332.1">
    <property type="nucleotide sequence ID" value="NZ_BAABIM010000002.1"/>
</dbReference>
<dbReference type="PANTHER" id="PTHR10516:SF443">
    <property type="entry name" value="FK506-BINDING PROTEIN 59-RELATED"/>
    <property type="match status" value="1"/>
</dbReference>
<comment type="catalytic activity">
    <reaction evidence="1 5">
        <text>[protein]-peptidylproline (omega=180) = [protein]-peptidylproline (omega=0)</text>
        <dbReference type="Rhea" id="RHEA:16237"/>
        <dbReference type="Rhea" id="RHEA-COMP:10747"/>
        <dbReference type="Rhea" id="RHEA-COMP:10748"/>
        <dbReference type="ChEBI" id="CHEBI:83833"/>
        <dbReference type="ChEBI" id="CHEBI:83834"/>
        <dbReference type="EC" id="5.2.1.8"/>
    </reaction>
</comment>
<evidence type="ECO:0000256" key="7">
    <source>
        <dbReference type="SAM" id="SignalP"/>
    </source>
</evidence>
<feature type="signal peptide" evidence="7">
    <location>
        <begin position="1"/>
        <end position="22"/>
    </location>
</feature>
<dbReference type="PROSITE" id="PS50059">
    <property type="entry name" value="FKBP_PPIASE"/>
    <property type="match status" value="1"/>
</dbReference>
<dbReference type="Pfam" id="PF00254">
    <property type="entry name" value="FKBP_C"/>
    <property type="match status" value="1"/>
</dbReference>
<proteinExistence type="predicted"/>
<comment type="caution">
    <text evidence="9">The sequence shown here is derived from an EMBL/GenBank/DDBJ whole genome shotgun (WGS) entry which is preliminary data.</text>
</comment>
<dbReference type="GO" id="GO:0016853">
    <property type="term" value="F:isomerase activity"/>
    <property type="evidence" value="ECO:0007669"/>
    <property type="project" value="UniProtKB-KW"/>
</dbReference>
<evidence type="ECO:0000256" key="6">
    <source>
        <dbReference type="SAM" id="MobiDB-lite"/>
    </source>
</evidence>
<feature type="region of interest" description="Disordered" evidence="6">
    <location>
        <begin position="25"/>
        <end position="63"/>
    </location>
</feature>
<sequence length="338" mass="35007">MHRRLRRPAAALSGLLLVSALAACGGGGSEEADDPGSSSSSEGGSGDSETGEEVEGVTFEGEVGESLTVDFSAEVPQPAETTVTTVVEGDGDPVEEGDTVNTYLWLGNGTGQEQLFSDYDNGAPQAIPYEPAQLDELFGSLLEGQTYGSRVVAVTTPEVVFGADPQGNQFEVQDSDSLVVVADLVDEQQAAPEPSSDQPEDAEPDTQPSVVEEGGNPVGLDFEGIEEPELDQPVQRVVLEEGDGAPVTAQSEVTVNYLGSTYEADAPFDESYSRGEPLVSPLSGLIPGWTIGLTGVPVGSRVLLQIPPAYGYGAEGSGPSIPGNATLWFVIDIVSAEG</sequence>
<reference evidence="10" key="1">
    <citation type="journal article" date="2019" name="Int. J. Syst. Evol. Microbiol.">
        <title>The Global Catalogue of Microorganisms (GCM) 10K type strain sequencing project: providing services to taxonomists for standard genome sequencing and annotation.</title>
        <authorList>
            <consortium name="The Broad Institute Genomics Platform"/>
            <consortium name="The Broad Institute Genome Sequencing Center for Infectious Disease"/>
            <person name="Wu L."/>
            <person name="Ma J."/>
        </authorList>
    </citation>
    <scope>NUCLEOTIDE SEQUENCE [LARGE SCALE GENOMIC DNA]</scope>
    <source>
        <strain evidence="10">JCM 18127</strain>
    </source>
</reference>
<protein>
    <recommendedName>
        <fullName evidence="2 5">peptidylprolyl isomerase</fullName>
        <ecNumber evidence="2 5">5.2.1.8</ecNumber>
    </recommendedName>
</protein>
<organism evidence="9 10">
    <name type="scientific">Nocardioides nanhaiensis</name>
    <dbReference type="NCBI Taxonomy" id="1476871"/>
    <lineage>
        <taxon>Bacteria</taxon>
        <taxon>Bacillati</taxon>
        <taxon>Actinomycetota</taxon>
        <taxon>Actinomycetes</taxon>
        <taxon>Propionibacteriales</taxon>
        <taxon>Nocardioidaceae</taxon>
        <taxon>Nocardioides</taxon>
    </lineage>
</organism>
<evidence type="ECO:0000259" key="8">
    <source>
        <dbReference type="PROSITE" id="PS50059"/>
    </source>
</evidence>
<dbReference type="PANTHER" id="PTHR10516">
    <property type="entry name" value="PEPTIDYL-PROLYL CIS-TRANS ISOMERASE"/>
    <property type="match status" value="1"/>
</dbReference>
<evidence type="ECO:0000256" key="5">
    <source>
        <dbReference type="PROSITE-ProRule" id="PRU00277"/>
    </source>
</evidence>
<keyword evidence="3 5" id="KW-0697">Rotamase</keyword>
<evidence type="ECO:0000256" key="4">
    <source>
        <dbReference type="ARBA" id="ARBA00023235"/>
    </source>
</evidence>
<gene>
    <name evidence="9" type="ORF">GCM10023226_20150</name>
</gene>
<dbReference type="Proteomes" id="UP001500621">
    <property type="component" value="Unassembled WGS sequence"/>
</dbReference>
<evidence type="ECO:0000256" key="2">
    <source>
        <dbReference type="ARBA" id="ARBA00013194"/>
    </source>
</evidence>
<dbReference type="InterPro" id="IPR001179">
    <property type="entry name" value="PPIase_FKBP_dom"/>
</dbReference>
<dbReference type="EMBL" id="BAABIM010000002">
    <property type="protein sequence ID" value="GAA4682986.1"/>
    <property type="molecule type" value="Genomic_DNA"/>
</dbReference>
<evidence type="ECO:0000256" key="1">
    <source>
        <dbReference type="ARBA" id="ARBA00000971"/>
    </source>
</evidence>
<evidence type="ECO:0000256" key="3">
    <source>
        <dbReference type="ARBA" id="ARBA00023110"/>
    </source>
</evidence>
<dbReference type="InterPro" id="IPR046357">
    <property type="entry name" value="PPIase_dom_sf"/>
</dbReference>
<keyword evidence="4 5" id="KW-0413">Isomerase</keyword>
<evidence type="ECO:0000313" key="10">
    <source>
        <dbReference type="Proteomes" id="UP001500621"/>
    </source>
</evidence>